<gene>
    <name evidence="1" type="ORF">JK360_29660</name>
</gene>
<reference evidence="1 2" key="1">
    <citation type="submission" date="2021-01" db="EMBL/GenBank/DDBJ databases">
        <title>WGS of actinomycetes isolated from Thailand.</title>
        <authorList>
            <person name="Thawai C."/>
        </authorList>
    </citation>
    <scope>NUCLEOTIDE SEQUENCE [LARGE SCALE GENOMIC DNA]</scope>
    <source>
        <strain evidence="1 2">CH9-7</strain>
    </source>
</reference>
<dbReference type="EMBL" id="JAERRI010000019">
    <property type="protein sequence ID" value="MBL1093446.1"/>
    <property type="molecule type" value="Genomic_DNA"/>
</dbReference>
<proteinExistence type="predicted"/>
<evidence type="ECO:0000313" key="1">
    <source>
        <dbReference type="EMBL" id="MBL1093446.1"/>
    </source>
</evidence>
<keyword evidence="2" id="KW-1185">Reference proteome</keyword>
<sequence>MQRVSLQTCLSYRTLKGFAWVVVQKGALVVTLALNPTKVELRPGFTRDLRGLGHHGGGDLEVRIRSAADLHAASDLFRQSFGAA</sequence>
<comment type="caution">
    <text evidence="1">The sequence shown here is derived from an EMBL/GenBank/DDBJ whole genome shotgun (WGS) entry which is preliminary data.</text>
</comment>
<name>A0ABS1N0I8_9ACTN</name>
<accession>A0ABS1N0I8</accession>
<organism evidence="1 2">
    <name type="scientific">Streptomyces siderophoricus</name>
    <dbReference type="NCBI Taxonomy" id="2802281"/>
    <lineage>
        <taxon>Bacteria</taxon>
        <taxon>Bacillati</taxon>
        <taxon>Actinomycetota</taxon>
        <taxon>Actinomycetes</taxon>
        <taxon>Kitasatosporales</taxon>
        <taxon>Streptomycetaceae</taxon>
        <taxon>Streptomyces</taxon>
    </lineage>
</organism>
<evidence type="ECO:0008006" key="3">
    <source>
        <dbReference type="Google" id="ProtNLM"/>
    </source>
</evidence>
<evidence type="ECO:0000313" key="2">
    <source>
        <dbReference type="Proteomes" id="UP000629371"/>
    </source>
</evidence>
<dbReference type="Proteomes" id="UP000629371">
    <property type="component" value="Unassembled WGS sequence"/>
</dbReference>
<dbReference type="RefSeq" id="WP_201809255.1">
    <property type="nucleotide sequence ID" value="NZ_JAERRI010000019.1"/>
</dbReference>
<protein>
    <recommendedName>
        <fullName evidence="3">DUF5655 domain-containing protein</fullName>
    </recommendedName>
</protein>